<dbReference type="EMBL" id="JANPWB010000013">
    <property type="protein sequence ID" value="KAJ1107877.1"/>
    <property type="molecule type" value="Genomic_DNA"/>
</dbReference>
<comment type="caution">
    <text evidence="1">The sequence shown here is derived from an EMBL/GenBank/DDBJ whole genome shotgun (WGS) entry which is preliminary data.</text>
</comment>
<sequence>MDAYRHFHDGNSHGHDKVSRALCVVSTNIGYTGPARTPLQVRDAHELSGPDGEPSLHGPSAFSGIIPLPFDNGRLYTVIGSPKDQSLNRMLAPKWNCSILKPVPYFF</sequence>
<dbReference type="Proteomes" id="UP001066276">
    <property type="component" value="Chromosome 9"/>
</dbReference>
<gene>
    <name evidence="1" type="ORF">NDU88_005264</name>
</gene>
<protein>
    <submittedName>
        <fullName evidence="1">Uncharacterized protein</fullName>
    </submittedName>
</protein>
<dbReference type="AlphaFoldDB" id="A0AAV7MW85"/>
<organism evidence="1 2">
    <name type="scientific">Pleurodeles waltl</name>
    <name type="common">Iberian ribbed newt</name>
    <dbReference type="NCBI Taxonomy" id="8319"/>
    <lineage>
        <taxon>Eukaryota</taxon>
        <taxon>Metazoa</taxon>
        <taxon>Chordata</taxon>
        <taxon>Craniata</taxon>
        <taxon>Vertebrata</taxon>
        <taxon>Euteleostomi</taxon>
        <taxon>Amphibia</taxon>
        <taxon>Batrachia</taxon>
        <taxon>Caudata</taxon>
        <taxon>Salamandroidea</taxon>
        <taxon>Salamandridae</taxon>
        <taxon>Pleurodelinae</taxon>
        <taxon>Pleurodeles</taxon>
    </lineage>
</organism>
<proteinExistence type="predicted"/>
<evidence type="ECO:0000313" key="1">
    <source>
        <dbReference type="EMBL" id="KAJ1107877.1"/>
    </source>
</evidence>
<reference evidence="1" key="1">
    <citation type="journal article" date="2022" name="bioRxiv">
        <title>Sequencing and chromosome-scale assembly of the giantPleurodeles waltlgenome.</title>
        <authorList>
            <person name="Brown T."/>
            <person name="Elewa A."/>
            <person name="Iarovenko S."/>
            <person name="Subramanian E."/>
            <person name="Araus A.J."/>
            <person name="Petzold A."/>
            <person name="Susuki M."/>
            <person name="Suzuki K.-i.T."/>
            <person name="Hayashi T."/>
            <person name="Toyoda A."/>
            <person name="Oliveira C."/>
            <person name="Osipova E."/>
            <person name="Leigh N.D."/>
            <person name="Simon A."/>
            <person name="Yun M.H."/>
        </authorList>
    </citation>
    <scope>NUCLEOTIDE SEQUENCE</scope>
    <source>
        <strain evidence="1">20211129_DDA</strain>
        <tissue evidence="1">Liver</tissue>
    </source>
</reference>
<keyword evidence="2" id="KW-1185">Reference proteome</keyword>
<accession>A0AAV7MW85</accession>
<evidence type="ECO:0000313" key="2">
    <source>
        <dbReference type="Proteomes" id="UP001066276"/>
    </source>
</evidence>
<name>A0AAV7MW85_PLEWA</name>